<sequence length="145" mass="15028">MPFSNNHTLIAKGTEVVGDVHFDGELDLEGKVRGNIIAEGGGSAKVSVFDKGVVEGEIRAPNIVINGSIVGDVHSAKHVELGATAVVNGNVHYHLIEMVKGSQVNGNLVYSGEKPRHPASNPQVGEVEADVSVDTVGVSGQPVNS</sequence>
<proteinExistence type="inferred from homology"/>
<dbReference type="OrthoDB" id="5294247at2"/>
<protein>
    <submittedName>
        <fullName evidence="2">Polymer-forming cytoskeletal protein</fullName>
    </submittedName>
</protein>
<dbReference type="Proteomes" id="UP000319732">
    <property type="component" value="Unassembled WGS sequence"/>
</dbReference>
<comment type="caution">
    <text evidence="2">The sequence shown here is derived from an EMBL/GenBank/DDBJ whole genome shotgun (WGS) entry which is preliminary data.</text>
</comment>
<dbReference type="InterPro" id="IPR007607">
    <property type="entry name" value="BacA/B"/>
</dbReference>
<comment type="similarity">
    <text evidence="1">Belongs to the bactofilin family.</text>
</comment>
<gene>
    <name evidence="2" type="ORF">FKG94_18810</name>
</gene>
<accession>A0A545T3B7</accession>
<dbReference type="AlphaFoldDB" id="A0A545T3B7"/>
<dbReference type="PANTHER" id="PTHR35024:SF4">
    <property type="entry name" value="POLYMER-FORMING CYTOSKELETAL PROTEIN"/>
    <property type="match status" value="1"/>
</dbReference>
<dbReference type="Pfam" id="PF04519">
    <property type="entry name" value="Bactofilin"/>
    <property type="match status" value="1"/>
</dbReference>
<reference evidence="2 3" key="1">
    <citation type="submission" date="2019-06" db="EMBL/GenBank/DDBJ databases">
        <title>Whole genome sequence for Cellvibrionaceae sp. R142.</title>
        <authorList>
            <person name="Wang G."/>
        </authorList>
    </citation>
    <scope>NUCLEOTIDE SEQUENCE [LARGE SCALE GENOMIC DNA]</scope>
    <source>
        <strain evidence="2 3">R142</strain>
    </source>
</reference>
<name>A0A545T3B7_9GAMM</name>
<evidence type="ECO:0000313" key="3">
    <source>
        <dbReference type="Proteomes" id="UP000319732"/>
    </source>
</evidence>
<evidence type="ECO:0000313" key="2">
    <source>
        <dbReference type="EMBL" id="TQV71706.1"/>
    </source>
</evidence>
<evidence type="ECO:0000256" key="1">
    <source>
        <dbReference type="ARBA" id="ARBA00044755"/>
    </source>
</evidence>
<keyword evidence="3" id="KW-1185">Reference proteome</keyword>
<dbReference type="EMBL" id="VHSG01000020">
    <property type="protein sequence ID" value="TQV71706.1"/>
    <property type="molecule type" value="Genomic_DNA"/>
</dbReference>
<organism evidence="2 3">
    <name type="scientific">Exilibacterium tricleocarpae</name>
    <dbReference type="NCBI Taxonomy" id="2591008"/>
    <lineage>
        <taxon>Bacteria</taxon>
        <taxon>Pseudomonadati</taxon>
        <taxon>Pseudomonadota</taxon>
        <taxon>Gammaproteobacteria</taxon>
        <taxon>Cellvibrionales</taxon>
        <taxon>Cellvibrionaceae</taxon>
        <taxon>Exilibacterium</taxon>
    </lineage>
</organism>
<dbReference type="PANTHER" id="PTHR35024">
    <property type="entry name" value="HYPOTHETICAL CYTOSOLIC PROTEIN"/>
    <property type="match status" value="1"/>
</dbReference>
<dbReference type="RefSeq" id="WP_142928482.1">
    <property type="nucleotide sequence ID" value="NZ_ML660099.1"/>
</dbReference>